<dbReference type="Gene3D" id="1.20.5.170">
    <property type="match status" value="1"/>
</dbReference>
<evidence type="ECO:0000256" key="1">
    <source>
        <dbReference type="ARBA" id="ARBA00004496"/>
    </source>
</evidence>
<evidence type="ECO:0000256" key="13">
    <source>
        <dbReference type="SAM" id="MobiDB-lite"/>
    </source>
</evidence>
<evidence type="ECO:0000313" key="15">
    <source>
        <dbReference type="EMBL" id="GAA30213.2"/>
    </source>
</evidence>
<evidence type="ECO:0000313" key="16">
    <source>
        <dbReference type="Proteomes" id="UP000008909"/>
    </source>
</evidence>
<dbReference type="PROSITE" id="PS00678">
    <property type="entry name" value="WD_REPEATS_1"/>
    <property type="match status" value="1"/>
</dbReference>
<feature type="domain" description="Nucleoporin NSP1-like C-terminal" evidence="14">
    <location>
        <begin position="354"/>
        <end position="452"/>
    </location>
</feature>
<keyword evidence="12" id="KW-0175">Coiled coil</keyword>
<dbReference type="PANTHER" id="PTHR22842:SF3">
    <property type="entry name" value="WD REPEAT DOMAIN-CONTAINING PROTEIN 83"/>
    <property type="match status" value="1"/>
</dbReference>
<dbReference type="GO" id="GO:0015031">
    <property type="term" value="P:protein transport"/>
    <property type="evidence" value="ECO:0007669"/>
    <property type="project" value="UniProtKB-KW"/>
</dbReference>
<keyword evidence="15" id="KW-0418">Kinase</keyword>
<reference evidence="15" key="1">
    <citation type="journal article" date="2011" name="Genome Biol.">
        <title>The draft genome of the carcinogenic human liver fluke Clonorchis sinensis.</title>
        <authorList>
            <person name="Wang X."/>
            <person name="Chen W."/>
            <person name="Huang Y."/>
            <person name="Sun J."/>
            <person name="Men J."/>
            <person name="Liu H."/>
            <person name="Luo F."/>
            <person name="Guo L."/>
            <person name="Lv X."/>
            <person name="Deng C."/>
            <person name="Zhou C."/>
            <person name="Fan Y."/>
            <person name="Li X."/>
            <person name="Huang L."/>
            <person name="Hu Y."/>
            <person name="Liang C."/>
            <person name="Hu X."/>
            <person name="Xu J."/>
            <person name="Yu X."/>
        </authorList>
    </citation>
    <scope>NUCLEOTIDE SEQUENCE [LARGE SCALE GENOMIC DNA]</scope>
    <source>
        <strain evidence="15">Henan</strain>
    </source>
</reference>
<evidence type="ECO:0000256" key="7">
    <source>
        <dbReference type="ARBA" id="ARBA00022927"/>
    </source>
</evidence>
<dbReference type="FunFam" id="1.20.5.170:FF:000040">
    <property type="entry name" value="Nuclear pore glycoprotein p62"/>
    <property type="match status" value="1"/>
</dbReference>
<evidence type="ECO:0000256" key="12">
    <source>
        <dbReference type="SAM" id="Coils"/>
    </source>
</evidence>
<evidence type="ECO:0000259" key="14">
    <source>
        <dbReference type="Pfam" id="PF05064"/>
    </source>
</evidence>
<dbReference type="GO" id="GO:0005737">
    <property type="term" value="C:cytoplasm"/>
    <property type="evidence" value="ECO:0007669"/>
    <property type="project" value="UniProtKB-SubCell"/>
</dbReference>
<feature type="coiled-coil region" evidence="12">
    <location>
        <begin position="405"/>
        <end position="449"/>
    </location>
</feature>
<feature type="compositionally biased region" description="Basic and acidic residues" evidence="13">
    <location>
        <begin position="505"/>
        <end position="515"/>
    </location>
</feature>
<evidence type="ECO:0000256" key="8">
    <source>
        <dbReference type="ARBA" id="ARBA00038145"/>
    </source>
</evidence>
<evidence type="ECO:0000256" key="6">
    <source>
        <dbReference type="ARBA" id="ARBA00022737"/>
    </source>
</evidence>
<dbReference type="InterPro" id="IPR019775">
    <property type="entry name" value="WD40_repeat_CS"/>
</dbReference>
<dbReference type="GO" id="GO:0005635">
    <property type="term" value="C:nuclear envelope"/>
    <property type="evidence" value="ECO:0007669"/>
    <property type="project" value="UniProtKB-ARBA"/>
</dbReference>
<evidence type="ECO:0000256" key="9">
    <source>
        <dbReference type="ARBA" id="ARBA00040453"/>
    </source>
</evidence>
<keyword evidence="3" id="KW-0813">Transport</keyword>
<dbReference type="GO" id="GO:0071013">
    <property type="term" value="C:catalytic step 2 spliceosome"/>
    <property type="evidence" value="ECO:0007669"/>
    <property type="project" value="TreeGrafter"/>
</dbReference>
<evidence type="ECO:0000256" key="10">
    <source>
        <dbReference type="ARBA" id="ARBA00042222"/>
    </source>
</evidence>
<dbReference type="PROSITE" id="PS50082">
    <property type="entry name" value="WD_REPEATS_2"/>
    <property type="match status" value="2"/>
</dbReference>
<dbReference type="SUPFAM" id="SSF50978">
    <property type="entry name" value="WD40 repeat-like"/>
    <property type="match status" value="1"/>
</dbReference>
<dbReference type="Pfam" id="PF00400">
    <property type="entry name" value="WD40"/>
    <property type="match status" value="4"/>
</dbReference>
<dbReference type="InterPro" id="IPR051980">
    <property type="entry name" value="WD_repeat_MORG1"/>
</dbReference>
<dbReference type="InterPro" id="IPR001680">
    <property type="entry name" value="WD40_rpt"/>
</dbReference>
<proteinExistence type="inferred from homology"/>
<dbReference type="GO" id="GO:0016301">
    <property type="term" value="F:kinase activity"/>
    <property type="evidence" value="ECO:0007669"/>
    <property type="project" value="UniProtKB-KW"/>
</dbReference>
<dbReference type="SMART" id="SM00320">
    <property type="entry name" value="WD40"/>
    <property type="match status" value="7"/>
</dbReference>
<keyword evidence="15" id="KW-0808">Transferase</keyword>
<gene>
    <name evidence="15" type="ORF">CLF_106563</name>
</gene>
<keyword evidence="7" id="KW-0653">Protein transport</keyword>
<dbReference type="PANTHER" id="PTHR22842">
    <property type="entry name" value="WD40 REPEAT PROTEIN"/>
    <property type="match status" value="1"/>
</dbReference>
<dbReference type="CDD" id="cd00200">
    <property type="entry name" value="WD40"/>
    <property type="match status" value="1"/>
</dbReference>
<feature type="repeat" description="WD" evidence="11">
    <location>
        <begin position="573"/>
        <end position="614"/>
    </location>
</feature>
<dbReference type="InterPro" id="IPR007758">
    <property type="entry name" value="Nucleoporin_NSP1_C"/>
</dbReference>
<dbReference type="Gene3D" id="2.130.10.10">
    <property type="entry name" value="YVTN repeat-like/Quinoprotein amine dehydrogenase"/>
    <property type="match status" value="1"/>
</dbReference>
<dbReference type="Pfam" id="PF05064">
    <property type="entry name" value="Nsp1_C"/>
    <property type="match status" value="1"/>
</dbReference>
<organism evidence="15 16">
    <name type="scientific">Clonorchis sinensis</name>
    <name type="common">Chinese liver fluke</name>
    <dbReference type="NCBI Taxonomy" id="79923"/>
    <lineage>
        <taxon>Eukaryota</taxon>
        <taxon>Metazoa</taxon>
        <taxon>Spiralia</taxon>
        <taxon>Lophotrochozoa</taxon>
        <taxon>Platyhelminthes</taxon>
        <taxon>Trematoda</taxon>
        <taxon>Digenea</taxon>
        <taxon>Opisthorchiida</taxon>
        <taxon>Opisthorchiata</taxon>
        <taxon>Opisthorchiidae</taxon>
        <taxon>Clonorchis</taxon>
    </lineage>
</organism>
<dbReference type="InterPro" id="IPR036322">
    <property type="entry name" value="WD40_repeat_dom_sf"/>
</dbReference>
<comment type="similarity">
    <text evidence="8">Belongs to the WD repeat MORG1 family.</text>
</comment>
<keyword evidence="6" id="KW-0677">Repeat</keyword>
<keyword evidence="16" id="KW-1185">Reference proteome</keyword>
<dbReference type="EMBL" id="DF143956">
    <property type="protein sequence ID" value="GAA30213.2"/>
    <property type="molecule type" value="Genomic_DNA"/>
</dbReference>
<feature type="region of interest" description="Disordered" evidence="13">
    <location>
        <begin position="499"/>
        <end position="523"/>
    </location>
</feature>
<keyword evidence="5 11" id="KW-0853">WD repeat</keyword>
<dbReference type="AlphaFoldDB" id="H2KTX2"/>
<comment type="similarity">
    <text evidence="2">Belongs to the nucleoporin NSP1/NUP62 family.</text>
</comment>
<evidence type="ECO:0000256" key="3">
    <source>
        <dbReference type="ARBA" id="ARBA00022448"/>
    </source>
</evidence>
<evidence type="ECO:0000256" key="11">
    <source>
        <dbReference type="PROSITE-ProRule" id="PRU00221"/>
    </source>
</evidence>
<evidence type="ECO:0000256" key="5">
    <source>
        <dbReference type="ARBA" id="ARBA00022574"/>
    </source>
</evidence>
<sequence>MHPFLTSDSFIVGFQFGLPSTTSSGGSTGFSFGSTGFGVSTGSAQTTATSLPGLSTAASGSSLFPSLGLSLASPFGSASTTTSVPQTTATAPSLGLSFQTTKPSLVFGTAATQPSTSVSSTPTSFTFGAPASQQASLAAPVSTQGASTAAGGLGGFSFGLQTPKTPGLGQSTTVSSTLPSFGASSFIHSGTTTSAPLPSFGALSSTTPTVTGLSSTLPQASLGIFSQPSTSTSSLFKAVTSTVPAVPSAPVTSVGSITQTSAGSVTQASTGSVSLGFTLPSSTTSTTDASKPVVGPLFGKTEASALKIISTTSTALGPVSTIGGTSVLGLPTVSSTTTTTTSAPTSQTTTTVASVTKPSTLTFHQLEELVNKWAHELEDQERYFMDEAERISQWDQALMSNGEKITTLYEKVDACKQEQAQLEQELDFIDGHQKELEKLLETLERTAEELPPGQLHSDFERESIFQLATNVDLELGQLLSDLREMADQVNSATSKVSGGAALARNTHDPKAKDGGLSKILGGAGQPEEGVGAMHQVTRILNCHMHSLNWIHQNTHKLSESKPAPLPTQASRRLHCHQSAVRAARFNSDGQYCVTAGGDKTIKLWNPYRGRLLKTYTGHGGEVSDAQANSDNSQLGSGGADCLVVLWDVGTGQSIRRWRRHAGRVNAVKFAAPFQHSESSLPSPILISAGVDGMVLVWDARAKTPYPVQTMHEAKDSVTCVAFSRWQIITGSVDKCVRIYDIRRGEMTEDYVGYPVTSVSMTMDCQCLLVGTQDSTLRLFDALNGELLNKYTGHVNQTYRMDSVLMNNDAHIASGSEAQSLVYIWDFVRSNSPLLTLDHSPGGPLWGSLSAGDEAVSQLAVEAAKSANFLIHSLSPHPTQSRLLTAGGDFVWLWDAEPDVCGDVDAD</sequence>
<dbReference type="GO" id="GO:0000398">
    <property type="term" value="P:mRNA splicing, via spliceosome"/>
    <property type="evidence" value="ECO:0007669"/>
    <property type="project" value="TreeGrafter"/>
</dbReference>
<dbReference type="Proteomes" id="UP000008909">
    <property type="component" value="Unassembled WGS sequence"/>
</dbReference>
<protein>
    <recommendedName>
        <fullName evidence="9">WD repeat domain-containing protein 83</fullName>
    </recommendedName>
    <alternativeName>
        <fullName evidence="10">Mitogen-activated protein kinase organizer 1</fullName>
    </alternativeName>
</protein>
<keyword evidence="4" id="KW-0963">Cytoplasm</keyword>
<dbReference type="PROSITE" id="PS50294">
    <property type="entry name" value="WD_REPEATS_REGION"/>
    <property type="match status" value="2"/>
</dbReference>
<dbReference type="InterPro" id="IPR015943">
    <property type="entry name" value="WD40/YVTN_repeat-like_dom_sf"/>
</dbReference>
<feature type="repeat" description="WD" evidence="11">
    <location>
        <begin position="615"/>
        <end position="656"/>
    </location>
</feature>
<name>H2KTX2_CLOSI</name>
<accession>H2KTX2</accession>
<evidence type="ECO:0000256" key="2">
    <source>
        <dbReference type="ARBA" id="ARBA00005911"/>
    </source>
</evidence>
<comment type="subcellular location">
    <subcellularLocation>
        <location evidence="1">Cytoplasm</location>
    </subcellularLocation>
</comment>
<evidence type="ECO:0000256" key="4">
    <source>
        <dbReference type="ARBA" id="ARBA00022490"/>
    </source>
</evidence>